<proteinExistence type="predicted"/>
<dbReference type="RefSeq" id="XP_029225468.1">
    <property type="nucleotide sequence ID" value="XM_029374409.1"/>
</dbReference>
<accession>A0A3R7KET0</accession>
<dbReference type="Proteomes" id="UP000284403">
    <property type="component" value="Unassembled WGS sequence"/>
</dbReference>
<dbReference type="AlphaFoldDB" id="A0A3R7KET0"/>
<dbReference type="GeneID" id="40321155"/>
<reference evidence="1 2" key="1">
    <citation type="journal article" date="2018" name="BMC Genomics">
        <title>Genomic comparison of Trypanosoma conorhini and Trypanosoma rangeli to Trypanosoma cruzi strains of high and low virulence.</title>
        <authorList>
            <person name="Bradwell K.R."/>
            <person name="Koparde V.N."/>
            <person name="Matveyev A.V."/>
            <person name="Serrano M.G."/>
            <person name="Alves J.M."/>
            <person name="Parikh H."/>
            <person name="Huang B."/>
            <person name="Lee V."/>
            <person name="Espinosa-Alvarez O."/>
            <person name="Ortiz P.A."/>
            <person name="Costa-Martins A.G."/>
            <person name="Teixeira M.M."/>
            <person name="Buck G.A."/>
        </authorList>
    </citation>
    <scope>NUCLEOTIDE SEQUENCE [LARGE SCALE GENOMIC DNA]</scope>
    <source>
        <strain evidence="1 2">025E</strain>
    </source>
</reference>
<gene>
    <name evidence="1" type="ORF">Tco025E_07544</name>
</gene>
<evidence type="ECO:0000313" key="2">
    <source>
        <dbReference type="Proteomes" id="UP000284403"/>
    </source>
</evidence>
<comment type="caution">
    <text evidence="1">The sequence shown here is derived from an EMBL/GenBank/DDBJ whole genome shotgun (WGS) entry which is preliminary data.</text>
</comment>
<dbReference type="EMBL" id="MKKU01000596">
    <property type="protein sequence ID" value="RNF06488.1"/>
    <property type="molecule type" value="Genomic_DNA"/>
</dbReference>
<evidence type="ECO:0000313" key="1">
    <source>
        <dbReference type="EMBL" id="RNF06488.1"/>
    </source>
</evidence>
<sequence>MLQTAKEVFVVAIYLFIFGELVTGKWRGPVLSWQMCANAVPSRCVTVGGYRTAQALRAQLARRQAPAREAGVKGASSTSAIFLRGLRDVCINEESSWILFLLVTGCTAAYFHKESTKTDTKPCPLLISSFC</sequence>
<name>A0A3R7KET0_9TRYP</name>
<organism evidence="1 2">
    <name type="scientific">Trypanosoma conorhini</name>
    <dbReference type="NCBI Taxonomy" id="83891"/>
    <lineage>
        <taxon>Eukaryota</taxon>
        <taxon>Discoba</taxon>
        <taxon>Euglenozoa</taxon>
        <taxon>Kinetoplastea</taxon>
        <taxon>Metakinetoplastina</taxon>
        <taxon>Trypanosomatida</taxon>
        <taxon>Trypanosomatidae</taxon>
        <taxon>Trypanosoma</taxon>
    </lineage>
</organism>
<keyword evidence="2" id="KW-1185">Reference proteome</keyword>
<protein>
    <submittedName>
        <fullName evidence="1">Uncharacterized protein</fullName>
    </submittedName>
</protein>